<evidence type="ECO:0000313" key="2">
    <source>
        <dbReference type="Proteomes" id="UP000518266"/>
    </source>
</evidence>
<sequence length="77" mass="8852">MEAAHTLLNTSVYSSVPRKTTAVPTQCHVVKGFWKNMMEMMRLRNFLRVTTRVTVSEAHSVVRMKTPLMHTYLKNTG</sequence>
<proteinExistence type="predicted"/>
<comment type="caution">
    <text evidence="1">The sequence shown here is derived from an EMBL/GenBank/DDBJ whole genome shotgun (WGS) entry which is preliminary data.</text>
</comment>
<evidence type="ECO:0000313" key="1">
    <source>
        <dbReference type="EMBL" id="KAF3855046.1"/>
    </source>
</evidence>
<protein>
    <submittedName>
        <fullName evidence="1">Uncharacterized protein</fullName>
    </submittedName>
</protein>
<organism evidence="1 2">
    <name type="scientific">Dissostichus mawsoni</name>
    <name type="common">Antarctic cod</name>
    <dbReference type="NCBI Taxonomy" id="36200"/>
    <lineage>
        <taxon>Eukaryota</taxon>
        <taxon>Metazoa</taxon>
        <taxon>Chordata</taxon>
        <taxon>Craniata</taxon>
        <taxon>Vertebrata</taxon>
        <taxon>Euteleostomi</taxon>
        <taxon>Actinopterygii</taxon>
        <taxon>Neopterygii</taxon>
        <taxon>Teleostei</taxon>
        <taxon>Neoteleostei</taxon>
        <taxon>Acanthomorphata</taxon>
        <taxon>Eupercaria</taxon>
        <taxon>Perciformes</taxon>
        <taxon>Notothenioidei</taxon>
        <taxon>Nototheniidae</taxon>
        <taxon>Dissostichus</taxon>
    </lineage>
</organism>
<accession>A0A7J5Z055</accession>
<dbReference type="AlphaFoldDB" id="A0A7J5Z055"/>
<dbReference type="EMBL" id="JAAKFY010000007">
    <property type="protein sequence ID" value="KAF3855046.1"/>
    <property type="molecule type" value="Genomic_DNA"/>
</dbReference>
<dbReference type="Proteomes" id="UP000518266">
    <property type="component" value="Unassembled WGS sequence"/>
</dbReference>
<reference evidence="1 2" key="1">
    <citation type="submission" date="2020-03" db="EMBL/GenBank/DDBJ databases">
        <title>Dissostichus mawsoni Genome sequencing and assembly.</title>
        <authorList>
            <person name="Park H."/>
        </authorList>
    </citation>
    <scope>NUCLEOTIDE SEQUENCE [LARGE SCALE GENOMIC DNA]</scope>
    <source>
        <strain evidence="1">DM0001</strain>
        <tissue evidence="1">Muscle</tissue>
    </source>
</reference>
<gene>
    <name evidence="1" type="ORF">F7725_023101</name>
</gene>
<keyword evidence="2" id="KW-1185">Reference proteome</keyword>
<name>A0A7J5Z055_DISMA</name>